<proteinExistence type="predicted"/>
<reference evidence="1" key="1">
    <citation type="journal article" date="2013" name="Environ. Microbiol.">
        <title>Microbiota from the distal guts of lean and obese adolescents exhibit partial functional redundancy besides clear differences in community structure.</title>
        <authorList>
            <person name="Ferrer M."/>
            <person name="Ruiz A."/>
            <person name="Lanza F."/>
            <person name="Haange S.B."/>
            <person name="Oberbach A."/>
            <person name="Till H."/>
            <person name="Bargiela R."/>
            <person name="Campoy C."/>
            <person name="Segura M.T."/>
            <person name="Richter M."/>
            <person name="von Bergen M."/>
            <person name="Seifert J."/>
            <person name="Suarez A."/>
        </authorList>
    </citation>
    <scope>NUCLEOTIDE SEQUENCE</scope>
</reference>
<protein>
    <submittedName>
        <fullName evidence="1">Uncharacterized protein</fullName>
    </submittedName>
</protein>
<dbReference type="EMBL" id="AJWZ01004063">
    <property type="protein sequence ID" value="EKC66495.1"/>
    <property type="molecule type" value="Genomic_DNA"/>
</dbReference>
<accession>K1TJN4</accession>
<gene>
    <name evidence="1" type="ORF">OBE_05915</name>
</gene>
<name>K1TJN4_9ZZZZ</name>
<organism evidence="1">
    <name type="scientific">human gut metagenome</name>
    <dbReference type="NCBI Taxonomy" id="408170"/>
    <lineage>
        <taxon>unclassified sequences</taxon>
        <taxon>metagenomes</taxon>
        <taxon>organismal metagenomes</taxon>
    </lineage>
</organism>
<sequence>MDSIESYLRKLIVASVGAADLGCEKLGKLLDECVARGEVTVEKGRVLNEELKRTCKQAVTKDEAEKPAVDVDAMSADEREALLQKLLAKKEAD</sequence>
<comment type="caution">
    <text evidence="1">The sequence shown here is derived from an EMBL/GenBank/DDBJ whole genome shotgun (WGS) entry which is preliminary data.</text>
</comment>
<dbReference type="AlphaFoldDB" id="K1TJN4"/>
<evidence type="ECO:0000313" key="1">
    <source>
        <dbReference type="EMBL" id="EKC66495.1"/>
    </source>
</evidence>